<dbReference type="Proteomes" id="UP000275281">
    <property type="component" value="Unassembled WGS sequence"/>
</dbReference>
<evidence type="ECO:0000313" key="3">
    <source>
        <dbReference type="Proteomes" id="UP000275281"/>
    </source>
</evidence>
<gene>
    <name evidence="2" type="ORF">DRW07_17420</name>
</gene>
<dbReference type="EMBL" id="RPOK01000006">
    <property type="protein sequence ID" value="RPJ65093.1"/>
    <property type="molecule type" value="Genomic_DNA"/>
</dbReference>
<protein>
    <submittedName>
        <fullName evidence="2">Uncharacterized protein</fullName>
    </submittedName>
</protein>
<reference evidence="2 3" key="1">
    <citation type="submission" date="2018-11" db="EMBL/GenBank/DDBJ databases">
        <authorList>
            <person name="Ye M.-Q."/>
            <person name="Du Z.-J."/>
        </authorList>
    </citation>
    <scope>NUCLEOTIDE SEQUENCE [LARGE SCALE GENOMIC DNA]</scope>
    <source>
        <strain evidence="2 3">U0105</strain>
    </source>
</reference>
<organism evidence="2 3">
    <name type="scientific">Alteromonas sediminis</name>
    <dbReference type="NCBI Taxonomy" id="2259342"/>
    <lineage>
        <taxon>Bacteria</taxon>
        <taxon>Pseudomonadati</taxon>
        <taxon>Pseudomonadota</taxon>
        <taxon>Gammaproteobacteria</taxon>
        <taxon>Alteromonadales</taxon>
        <taxon>Alteromonadaceae</taxon>
        <taxon>Alteromonas/Salinimonas group</taxon>
        <taxon>Alteromonas</taxon>
    </lineage>
</organism>
<evidence type="ECO:0000256" key="1">
    <source>
        <dbReference type="SAM" id="Coils"/>
    </source>
</evidence>
<accession>A0A3N5XXD7</accession>
<dbReference type="OrthoDB" id="5751334at2"/>
<proteinExistence type="predicted"/>
<sequence>MSGTDSAHTRQVKQLIALIGDHRSKPQTLLNDAKAYFEASKDNEASLAAVQSDIANAEDNDINAFESKLKSLKRDIDNERLERLSRVNDVISNLMKLSEGQSEEETLEQSAKSLGTIFLISDAASNQLANVHQTLKPAYKAILSLRLCDAILKSGSLKHGYLSQYTESHSRFSGNRHWQEKWLTGIARPLIKAAMFQDIGLQHPQAQKILYGIDNNKDPFRVLDEQERKQLLKLNYHYTLDYIKNGLGLPGYVGNSKAERDKFYAEEQDALDFCTEVIAEAFTAKHNVGELIKIPQIYASFVLSTKQGYNRAELPKGYMVIEQLAKNGKLNPKMAEYFLALVGYFPQGFGISYIPFDDTGTARDIYEYAIVNRLCPASPAEPQCRAVTRHLSFIRSGKDLIVKKHQNLYFQSNHKKLIHTSEARLKEIRAQLSSQLSIEEDETTIPRFWEPSDYFADKKHQNLWNKLS</sequence>
<keyword evidence="1" id="KW-0175">Coiled coil</keyword>
<keyword evidence="3" id="KW-1185">Reference proteome</keyword>
<comment type="caution">
    <text evidence="2">The sequence shown here is derived from an EMBL/GenBank/DDBJ whole genome shotgun (WGS) entry which is preliminary data.</text>
</comment>
<dbReference type="AlphaFoldDB" id="A0A3N5XXD7"/>
<name>A0A3N5XXD7_9ALTE</name>
<evidence type="ECO:0000313" key="2">
    <source>
        <dbReference type="EMBL" id="RPJ65093.1"/>
    </source>
</evidence>
<dbReference type="RefSeq" id="WP_124029221.1">
    <property type="nucleotide sequence ID" value="NZ_JBHRSN010000013.1"/>
</dbReference>
<feature type="coiled-coil region" evidence="1">
    <location>
        <begin position="55"/>
        <end position="82"/>
    </location>
</feature>